<keyword evidence="5" id="KW-1185">Reference proteome</keyword>
<feature type="transmembrane region" description="Helical" evidence="2">
    <location>
        <begin position="44"/>
        <end position="68"/>
    </location>
</feature>
<evidence type="ECO:0000256" key="2">
    <source>
        <dbReference type="SAM" id="Phobius"/>
    </source>
</evidence>
<feature type="domain" description="DUF6534" evidence="3">
    <location>
        <begin position="167"/>
        <end position="253"/>
    </location>
</feature>
<sequence length="317" mass="35490">MGIAGEFGSLLIGGLVAAMLYGVTTLQTYVYYMHYSEDASTVKFLVGAVWILDTLHVAFMCHILYYYLITNYGVLTSLEYDVWSFPASLLVNLLVVIVVQCFFTHKIYHLCPLRAKWLVTAPIILLLVAHFGFGIETTVLMLVNKDVSVIKQIRFYAATPFAATFVLIEVLITTSLCILLYDSGTRTTFSSTKRILTTLIIYVVNRCILVLLVALAEFVTTLELQSTWSTGLDFNLGKLYANSLLASLNTRQHLRSQDSTTGTNEGIRVVHFRNMSEGMKSSKEEERHGDMHEAAVIDITADPELEKTTASQRQEEV</sequence>
<dbReference type="PANTHER" id="PTHR40465:SF1">
    <property type="entry name" value="DUF6534 DOMAIN-CONTAINING PROTEIN"/>
    <property type="match status" value="1"/>
</dbReference>
<feature type="transmembrane region" description="Helical" evidence="2">
    <location>
        <begin position="115"/>
        <end position="135"/>
    </location>
</feature>
<feature type="transmembrane region" description="Helical" evidence="2">
    <location>
        <begin position="83"/>
        <end position="103"/>
    </location>
</feature>
<organism evidence="4 5">
    <name type="scientific">Pisolithus microcarpus 441</name>
    <dbReference type="NCBI Taxonomy" id="765257"/>
    <lineage>
        <taxon>Eukaryota</taxon>
        <taxon>Fungi</taxon>
        <taxon>Dikarya</taxon>
        <taxon>Basidiomycota</taxon>
        <taxon>Agaricomycotina</taxon>
        <taxon>Agaricomycetes</taxon>
        <taxon>Agaricomycetidae</taxon>
        <taxon>Boletales</taxon>
        <taxon>Sclerodermatineae</taxon>
        <taxon>Pisolithaceae</taxon>
        <taxon>Pisolithus</taxon>
    </lineage>
</organism>
<evidence type="ECO:0000259" key="3">
    <source>
        <dbReference type="Pfam" id="PF20152"/>
    </source>
</evidence>
<dbReference type="EMBL" id="KN833716">
    <property type="protein sequence ID" value="KIK24408.1"/>
    <property type="molecule type" value="Genomic_DNA"/>
</dbReference>
<feature type="transmembrane region" description="Helical" evidence="2">
    <location>
        <begin position="195"/>
        <end position="216"/>
    </location>
</feature>
<dbReference type="PANTHER" id="PTHR40465">
    <property type="entry name" value="CHROMOSOME 1, WHOLE GENOME SHOTGUN SEQUENCE"/>
    <property type="match status" value="1"/>
</dbReference>
<dbReference type="Pfam" id="PF20152">
    <property type="entry name" value="DUF6534"/>
    <property type="match status" value="1"/>
</dbReference>
<feature type="region of interest" description="Disordered" evidence="1">
    <location>
        <begin position="278"/>
        <end position="317"/>
    </location>
</feature>
<proteinExistence type="predicted"/>
<gene>
    <name evidence="4" type="ORF">PISMIDRAFT_678274</name>
</gene>
<feature type="transmembrane region" description="Helical" evidence="2">
    <location>
        <begin position="12"/>
        <end position="32"/>
    </location>
</feature>
<dbReference type="OrthoDB" id="2664626at2759"/>
<evidence type="ECO:0000313" key="5">
    <source>
        <dbReference type="Proteomes" id="UP000054018"/>
    </source>
</evidence>
<evidence type="ECO:0000313" key="4">
    <source>
        <dbReference type="EMBL" id="KIK24408.1"/>
    </source>
</evidence>
<feature type="compositionally biased region" description="Basic and acidic residues" evidence="1">
    <location>
        <begin position="280"/>
        <end position="295"/>
    </location>
</feature>
<dbReference type="InterPro" id="IPR045339">
    <property type="entry name" value="DUF6534"/>
</dbReference>
<keyword evidence="2" id="KW-0812">Transmembrane</keyword>
<evidence type="ECO:0000256" key="1">
    <source>
        <dbReference type="SAM" id="MobiDB-lite"/>
    </source>
</evidence>
<dbReference type="STRING" id="765257.A0A0C9ZXM1"/>
<keyword evidence="2" id="KW-1133">Transmembrane helix</keyword>
<protein>
    <recommendedName>
        <fullName evidence="3">DUF6534 domain-containing protein</fullName>
    </recommendedName>
</protein>
<reference evidence="5" key="2">
    <citation type="submission" date="2015-01" db="EMBL/GenBank/DDBJ databases">
        <title>Evolutionary Origins and Diversification of the Mycorrhizal Mutualists.</title>
        <authorList>
            <consortium name="DOE Joint Genome Institute"/>
            <consortium name="Mycorrhizal Genomics Consortium"/>
            <person name="Kohler A."/>
            <person name="Kuo A."/>
            <person name="Nagy L.G."/>
            <person name="Floudas D."/>
            <person name="Copeland A."/>
            <person name="Barry K.W."/>
            <person name="Cichocki N."/>
            <person name="Veneault-Fourrey C."/>
            <person name="LaButti K."/>
            <person name="Lindquist E.A."/>
            <person name="Lipzen A."/>
            <person name="Lundell T."/>
            <person name="Morin E."/>
            <person name="Murat C."/>
            <person name="Riley R."/>
            <person name="Ohm R."/>
            <person name="Sun H."/>
            <person name="Tunlid A."/>
            <person name="Henrissat B."/>
            <person name="Grigoriev I.V."/>
            <person name="Hibbett D.S."/>
            <person name="Martin F."/>
        </authorList>
    </citation>
    <scope>NUCLEOTIDE SEQUENCE [LARGE SCALE GENOMIC DNA]</scope>
    <source>
        <strain evidence="5">441</strain>
    </source>
</reference>
<accession>A0A0C9ZXM1</accession>
<feature type="compositionally biased region" description="Polar residues" evidence="1">
    <location>
        <begin position="308"/>
        <end position="317"/>
    </location>
</feature>
<keyword evidence="2" id="KW-0472">Membrane</keyword>
<reference evidence="4 5" key="1">
    <citation type="submission" date="2014-04" db="EMBL/GenBank/DDBJ databases">
        <authorList>
            <consortium name="DOE Joint Genome Institute"/>
            <person name="Kuo A."/>
            <person name="Kohler A."/>
            <person name="Costa M.D."/>
            <person name="Nagy L.G."/>
            <person name="Floudas D."/>
            <person name="Copeland A."/>
            <person name="Barry K.W."/>
            <person name="Cichocki N."/>
            <person name="Veneault-Fourrey C."/>
            <person name="LaButti K."/>
            <person name="Lindquist E.A."/>
            <person name="Lipzen A."/>
            <person name="Lundell T."/>
            <person name="Morin E."/>
            <person name="Murat C."/>
            <person name="Sun H."/>
            <person name="Tunlid A."/>
            <person name="Henrissat B."/>
            <person name="Grigoriev I.V."/>
            <person name="Hibbett D.S."/>
            <person name="Martin F."/>
            <person name="Nordberg H.P."/>
            <person name="Cantor M.N."/>
            <person name="Hua S.X."/>
        </authorList>
    </citation>
    <scope>NUCLEOTIDE SEQUENCE [LARGE SCALE GENOMIC DNA]</scope>
    <source>
        <strain evidence="4 5">441</strain>
    </source>
</reference>
<feature type="transmembrane region" description="Helical" evidence="2">
    <location>
        <begin position="155"/>
        <end position="183"/>
    </location>
</feature>
<dbReference type="Proteomes" id="UP000054018">
    <property type="component" value="Unassembled WGS sequence"/>
</dbReference>
<name>A0A0C9ZXM1_9AGAM</name>
<dbReference type="HOGENOM" id="CLU_046025_5_0_1"/>
<dbReference type="AlphaFoldDB" id="A0A0C9ZXM1"/>